<dbReference type="InterPro" id="IPR013784">
    <property type="entry name" value="Carb-bd-like_fold"/>
</dbReference>
<dbReference type="PROSITE" id="PS51166">
    <property type="entry name" value="CBM20"/>
    <property type="match status" value="2"/>
</dbReference>
<feature type="non-terminal residue" evidence="2">
    <location>
        <position position="200"/>
    </location>
</feature>
<proteinExistence type="predicted"/>
<dbReference type="InterPro" id="IPR002044">
    <property type="entry name" value="CBM20"/>
</dbReference>
<evidence type="ECO:0000259" key="1">
    <source>
        <dbReference type="PROSITE" id="PS51166"/>
    </source>
</evidence>
<name>K1SJZ6_9ZZZZ</name>
<protein>
    <submittedName>
        <fullName evidence="2">Protein containing Glycoside hydrolase, carbohydrate-binding domain protein</fullName>
        <ecNumber evidence="2">3.2.1.-</ecNumber>
    </submittedName>
</protein>
<dbReference type="Gene3D" id="2.60.40.10">
    <property type="entry name" value="Immunoglobulins"/>
    <property type="match status" value="2"/>
</dbReference>
<organism evidence="2">
    <name type="scientific">human gut metagenome</name>
    <dbReference type="NCBI Taxonomy" id="408170"/>
    <lineage>
        <taxon>unclassified sequences</taxon>
        <taxon>metagenomes</taxon>
        <taxon>organismal metagenomes</taxon>
    </lineage>
</organism>
<feature type="non-terminal residue" evidence="2">
    <location>
        <position position="1"/>
    </location>
</feature>
<dbReference type="Pfam" id="PF00686">
    <property type="entry name" value="CBM_20"/>
    <property type="match status" value="2"/>
</dbReference>
<comment type="caution">
    <text evidence="2">The sequence shown here is derived from an EMBL/GenBank/DDBJ whole genome shotgun (WGS) entry which is preliminary data.</text>
</comment>
<dbReference type="PANTHER" id="PTHR32518">
    <property type="match status" value="1"/>
</dbReference>
<feature type="domain" description="CBM20" evidence="1">
    <location>
        <begin position="1"/>
        <end position="92"/>
    </location>
</feature>
<accession>K1SJZ6</accession>
<dbReference type="SUPFAM" id="SSF49452">
    <property type="entry name" value="Starch-binding domain-like"/>
    <property type="match status" value="2"/>
</dbReference>
<dbReference type="CDD" id="cd05467">
    <property type="entry name" value="CBM20"/>
    <property type="match status" value="1"/>
</dbReference>
<dbReference type="GO" id="GO:2001070">
    <property type="term" value="F:starch binding"/>
    <property type="evidence" value="ECO:0007669"/>
    <property type="project" value="InterPro"/>
</dbReference>
<dbReference type="InterPro" id="IPR013783">
    <property type="entry name" value="Ig-like_fold"/>
</dbReference>
<dbReference type="EC" id="3.2.1.-" evidence="2"/>
<dbReference type="PANTHER" id="PTHR32518:SF3">
    <property type="entry name" value="4-ALPHA-GLUCANOTRANSFERASE"/>
    <property type="match status" value="1"/>
</dbReference>
<keyword evidence="2" id="KW-0378">Hydrolase</keyword>
<reference evidence="2" key="1">
    <citation type="journal article" date="2013" name="Environ. Microbiol.">
        <title>Microbiota from the distal guts of lean and obese adolescents exhibit partial functional redundancy besides clear differences in community structure.</title>
        <authorList>
            <person name="Ferrer M."/>
            <person name="Ruiz A."/>
            <person name="Lanza F."/>
            <person name="Haange S.B."/>
            <person name="Oberbach A."/>
            <person name="Till H."/>
            <person name="Bargiela R."/>
            <person name="Campoy C."/>
            <person name="Segura M.T."/>
            <person name="Richter M."/>
            <person name="von Bergen M."/>
            <person name="Seifert J."/>
            <person name="Suarez A."/>
        </authorList>
    </citation>
    <scope>NUCLEOTIDE SEQUENCE</scope>
</reference>
<gene>
    <name evidence="2" type="ORF">LEA_15192</name>
</gene>
<dbReference type="EMBL" id="AJWY01010369">
    <property type="protein sequence ID" value="EKC55739.1"/>
    <property type="molecule type" value="Genomic_DNA"/>
</dbReference>
<dbReference type="GO" id="GO:0016798">
    <property type="term" value="F:hydrolase activity, acting on glycosyl bonds"/>
    <property type="evidence" value="ECO:0007669"/>
    <property type="project" value="UniProtKB-KW"/>
</dbReference>
<dbReference type="AlphaFoldDB" id="K1SJZ6"/>
<feature type="domain" description="CBM20" evidence="1">
    <location>
        <begin position="117"/>
        <end position="200"/>
    </location>
</feature>
<sequence>RTSWGEEVRVLGSIPELGNNQPNKATPLHTVDGIHWTAEVDIQIPGNGSVEYSYHIYRDGRTIRTEWNSLPRILHVADNPKKVYRIEDCWKNLPEQQYFYTSAFTESLLAHRERSAAPKSYKKGLLIKAYAPCIDSDHCLALCGNQKALGDWNPDKAALMSDIDFPEWQVEVDAGKISFPLEYKFVLYNKKERRAVAWEN</sequence>
<evidence type="ECO:0000313" key="2">
    <source>
        <dbReference type="EMBL" id="EKC55739.1"/>
    </source>
</evidence>
<keyword evidence="2" id="KW-0326">Glycosidase</keyword>
<dbReference type="SMART" id="SM01065">
    <property type="entry name" value="CBM_2"/>
    <property type="match status" value="2"/>
</dbReference>